<dbReference type="InParanoid" id="A0A371RHW7"/>
<feature type="signal peptide" evidence="2">
    <location>
        <begin position="1"/>
        <end position="18"/>
    </location>
</feature>
<dbReference type="PROSITE" id="PS51257">
    <property type="entry name" value="PROKAR_LIPOPROTEIN"/>
    <property type="match status" value="1"/>
</dbReference>
<keyword evidence="2" id="KW-0732">Signal</keyword>
<name>A0A371RHW7_9PROT</name>
<proteinExistence type="predicted"/>
<keyword evidence="4" id="KW-1185">Reference proteome</keyword>
<dbReference type="EMBL" id="QUQO01000001">
    <property type="protein sequence ID" value="RFB05047.1"/>
    <property type="molecule type" value="Genomic_DNA"/>
</dbReference>
<dbReference type="RefSeq" id="WP_116391678.1">
    <property type="nucleotide sequence ID" value="NZ_QUQO01000001.1"/>
</dbReference>
<feature type="compositionally biased region" description="Polar residues" evidence="1">
    <location>
        <begin position="75"/>
        <end position="92"/>
    </location>
</feature>
<dbReference type="AlphaFoldDB" id="A0A371RHW7"/>
<feature type="region of interest" description="Disordered" evidence="1">
    <location>
        <begin position="67"/>
        <end position="105"/>
    </location>
</feature>
<evidence type="ECO:0000256" key="1">
    <source>
        <dbReference type="SAM" id="MobiDB-lite"/>
    </source>
</evidence>
<evidence type="ECO:0000313" key="3">
    <source>
        <dbReference type="EMBL" id="RFB05047.1"/>
    </source>
</evidence>
<dbReference type="Proteomes" id="UP000264589">
    <property type="component" value="Unassembled WGS sequence"/>
</dbReference>
<reference evidence="3 4" key="1">
    <citation type="submission" date="2018-08" db="EMBL/GenBank/DDBJ databases">
        <title>Parvularcula sp. SM1705, isolated from surface water of the South Sea China.</title>
        <authorList>
            <person name="Sun L."/>
        </authorList>
    </citation>
    <scope>NUCLEOTIDE SEQUENCE [LARGE SCALE GENOMIC DNA]</scope>
    <source>
        <strain evidence="3 4">SM1705</strain>
    </source>
</reference>
<comment type="caution">
    <text evidence="3">The sequence shown here is derived from an EMBL/GenBank/DDBJ whole genome shotgun (WGS) entry which is preliminary data.</text>
</comment>
<protein>
    <submittedName>
        <fullName evidence="3">Uncharacterized protein</fullName>
    </submittedName>
</protein>
<organism evidence="3 4">
    <name type="scientific">Parvularcula marina</name>
    <dbReference type="NCBI Taxonomy" id="2292771"/>
    <lineage>
        <taxon>Bacteria</taxon>
        <taxon>Pseudomonadati</taxon>
        <taxon>Pseudomonadota</taxon>
        <taxon>Alphaproteobacteria</taxon>
        <taxon>Parvularculales</taxon>
        <taxon>Parvularculaceae</taxon>
        <taxon>Parvularcula</taxon>
    </lineage>
</organism>
<gene>
    <name evidence="3" type="ORF">DX908_06925</name>
</gene>
<accession>A0A371RHW7</accession>
<feature type="chain" id="PRO_5016696339" evidence="2">
    <location>
        <begin position="19"/>
        <end position="105"/>
    </location>
</feature>
<sequence>MKSIALSLLLMISLAACASPRVGVGVGYGVGSARVGVSTSDFGRTVTPGVAVGGGALWGWMSGPSIPLRGDGLPPQQSGADDLAPSSSNTVTGEAAPGVLAGTDE</sequence>
<evidence type="ECO:0000313" key="4">
    <source>
        <dbReference type="Proteomes" id="UP000264589"/>
    </source>
</evidence>
<evidence type="ECO:0000256" key="2">
    <source>
        <dbReference type="SAM" id="SignalP"/>
    </source>
</evidence>